<feature type="transmembrane region" description="Helical" evidence="1">
    <location>
        <begin position="108"/>
        <end position="129"/>
    </location>
</feature>
<accession>A0ABV6B7W4</accession>
<organism evidence="3 4">
    <name type="scientific">Deinococcus oregonensis</name>
    <dbReference type="NCBI Taxonomy" id="1805970"/>
    <lineage>
        <taxon>Bacteria</taxon>
        <taxon>Thermotogati</taxon>
        <taxon>Deinococcota</taxon>
        <taxon>Deinococci</taxon>
        <taxon>Deinococcales</taxon>
        <taxon>Deinococcaceae</taxon>
        <taxon>Deinococcus</taxon>
    </lineage>
</organism>
<keyword evidence="1" id="KW-1133">Transmembrane helix</keyword>
<feature type="domain" description="MHYT" evidence="2">
    <location>
        <begin position="11"/>
        <end position="209"/>
    </location>
</feature>
<protein>
    <submittedName>
        <fullName evidence="3">MHYT domain-containing protein</fullName>
    </submittedName>
</protein>
<gene>
    <name evidence="3" type="ORF">ACFFLM_25715</name>
</gene>
<feature type="transmembrane region" description="Helical" evidence="1">
    <location>
        <begin position="12"/>
        <end position="31"/>
    </location>
</feature>
<proteinExistence type="predicted"/>
<feature type="transmembrane region" description="Helical" evidence="1">
    <location>
        <begin position="185"/>
        <end position="206"/>
    </location>
</feature>
<dbReference type="RefSeq" id="WP_380017193.1">
    <property type="nucleotide sequence ID" value="NZ_JBHLYR010000085.1"/>
</dbReference>
<reference evidence="3 4" key="1">
    <citation type="submission" date="2024-09" db="EMBL/GenBank/DDBJ databases">
        <authorList>
            <person name="Sun Q."/>
            <person name="Mori K."/>
        </authorList>
    </citation>
    <scope>NUCLEOTIDE SEQUENCE [LARGE SCALE GENOMIC DNA]</scope>
    <source>
        <strain evidence="3 4">JCM 13503</strain>
    </source>
</reference>
<dbReference type="Proteomes" id="UP001589733">
    <property type="component" value="Unassembled WGS sequence"/>
</dbReference>
<feature type="transmembrane region" description="Helical" evidence="1">
    <location>
        <begin position="52"/>
        <end position="70"/>
    </location>
</feature>
<dbReference type="EMBL" id="JBHLYR010000085">
    <property type="protein sequence ID" value="MFB9995347.1"/>
    <property type="molecule type" value="Genomic_DNA"/>
</dbReference>
<evidence type="ECO:0000313" key="4">
    <source>
        <dbReference type="Proteomes" id="UP001589733"/>
    </source>
</evidence>
<dbReference type="PROSITE" id="PS50924">
    <property type="entry name" value="MHYT"/>
    <property type="match status" value="1"/>
</dbReference>
<dbReference type="PANTHER" id="PTHR35152">
    <property type="entry name" value="DOMAIN SIGNALLING PROTEIN, PUTATIVE (AFU_ORTHOLOGUE AFUA_5G11310)-RELATED"/>
    <property type="match status" value="1"/>
</dbReference>
<keyword evidence="1" id="KW-0472">Membrane</keyword>
<name>A0ABV6B7W4_9DEIO</name>
<dbReference type="PANTHER" id="PTHR35152:SF1">
    <property type="entry name" value="DOMAIN SIGNALLING PROTEIN, PUTATIVE (AFU_ORTHOLOGUE AFUA_5G11310)-RELATED"/>
    <property type="match status" value="1"/>
</dbReference>
<dbReference type="Pfam" id="PF03707">
    <property type="entry name" value="MHYT"/>
    <property type="match status" value="3"/>
</dbReference>
<keyword evidence="1" id="KW-0812">Transmembrane</keyword>
<evidence type="ECO:0000256" key="1">
    <source>
        <dbReference type="PROSITE-ProRule" id="PRU00244"/>
    </source>
</evidence>
<dbReference type="InterPro" id="IPR005330">
    <property type="entry name" value="MHYT_dom"/>
</dbReference>
<evidence type="ECO:0000259" key="2">
    <source>
        <dbReference type="PROSITE" id="PS50924"/>
    </source>
</evidence>
<evidence type="ECO:0000313" key="3">
    <source>
        <dbReference type="EMBL" id="MFB9995347.1"/>
    </source>
</evidence>
<feature type="transmembrane region" description="Helical" evidence="1">
    <location>
        <begin position="76"/>
        <end position="101"/>
    </location>
</feature>
<comment type="caution">
    <text evidence="3">The sequence shown here is derived from an EMBL/GenBank/DDBJ whole genome shotgun (WGS) entry which is preliminary data.</text>
</comment>
<feature type="transmembrane region" description="Helical" evidence="1">
    <location>
        <begin position="141"/>
        <end position="164"/>
    </location>
</feature>
<sequence length="261" mass="27594">MDHTQHLSHTWNWGYIALSYVIAAFAAYISLELASRMGQDQMGRKRRLLAQGGLLGYGIWAMHFVGMLAFELDALIQYNLFITVASGLAAVAFVTAALFIVNGGRASWGRFLTGGLVAGFGISVMHYAGMMALQTGAPTTYLTLPFLLSVVIAVAAATIALFLFAQVNSERALQLAQGTLLRLKVAAGLVMGAAIVGMHYTGMAAIQFGTVSSTLQTSLFATDTAVLSILILFATFLVLGLALVYILTGSSNRALVGKSGD</sequence>
<keyword evidence="4" id="KW-1185">Reference proteome</keyword>
<feature type="transmembrane region" description="Helical" evidence="1">
    <location>
        <begin position="226"/>
        <end position="248"/>
    </location>
</feature>